<evidence type="ECO:0000256" key="3">
    <source>
        <dbReference type="ARBA" id="ARBA00008281"/>
    </source>
</evidence>
<dbReference type="Proteomes" id="UP000267841">
    <property type="component" value="Unassembled WGS sequence"/>
</dbReference>
<dbReference type="InterPro" id="IPR005503">
    <property type="entry name" value="FliL"/>
</dbReference>
<name>A0A497XU30_9AQUI</name>
<evidence type="ECO:0000256" key="2">
    <source>
        <dbReference type="ARBA" id="ARBA00004162"/>
    </source>
</evidence>
<keyword evidence="11" id="KW-0969">Cilium</keyword>
<gene>
    <name evidence="11" type="ORF">BCF55_1831</name>
</gene>
<protein>
    <recommendedName>
        <fullName evidence="10">Flagellar protein FliL</fullName>
    </recommendedName>
</protein>
<proteinExistence type="inferred from homology"/>
<dbReference type="EMBL" id="RCCJ01000001">
    <property type="protein sequence ID" value="RLJ71529.1"/>
    <property type="molecule type" value="Genomic_DNA"/>
</dbReference>
<evidence type="ECO:0000256" key="5">
    <source>
        <dbReference type="ARBA" id="ARBA00022500"/>
    </source>
</evidence>
<keyword evidence="7 10" id="KW-0283">Flagellar rotation</keyword>
<reference evidence="11 12" key="1">
    <citation type="submission" date="2018-10" db="EMBL/GenBank/DDBJ databases">
        <title>Genomic Encyclopedia of Archaeal and Bacterial Type Strains, Phase II (KMG-II): from individual species to whole genera.</title>
        <authorList>
            <person name="Goeker M."/>
        </authorList>
    </citation>
    <scope>NUCLEOTIDE SEQUENCE [LARGE SCALE GENOMIC DNA]</scope>
    <source>
        <strain evidence="11 12">DSM 16510</strain>
    </source>
</reference>
<keyword evidence="4 10" id="KW-1003">Cell membrane</keyword>
<evidence type="ECO:0000313" key="11">
    <source>
        <dbReference type="EMBL" id="RLJ71529.1"/>
    </source>
</evidence>
<evidence type="ECO:0000256" key="8">
    <source>
        <dbReference type="ARBA" id="ARBA00022989"/>
    </source>
</evidence>
<dbReference type="Pfam" id="PF03748">
    <property type="entry name" value="FliL"/>
    <property type="match status" value="1"/>
</dbReference>
<evidence type="ECO:0000313" key="12">
    <source>
        <dbReference type="Proteomes" id="UP000267841"/>
    </source>
</evidence>
<evidence type="ECO:0000256" key="7">
    <source>
        <dbReference type="ARBA" id="ARBA00022779"/>
    </source>
</evidence>
<evidence type="ECO:0000256" key="10">
    <source>
        <dbReference type="RuleBase" id="RU364125"/>
    </source>
</evidence>
<evidence type="ECO:0000256" key="9">
    <source>
        <dbReference type="ARBA" id="ARBA00023136"/>
    </source>
</evidence>
<dbReference type="RefSeq" id="WP_121012975.1">
    <property type="nucleotide sequence ID" value="NZ_RCCJ01000001.1"/>
</dbReference>
<keyword evidence="6 10" id="KW-0812">Transmembrane</keyword>
<keyword evidence="11" id="KW-0282">Flagellum</keyword>
<dbReference type="GO" id="GO:0006935">
    <property type="term" value="P:chemotaxis"/>
    <property type="evidence" value="ECO:0007669"/>
    <property type="project" value="UniProtKB-KW"/>
</dbReference>
<dbReference type="AlphaFoldDB" id="A0A497XU30"/>
<comment type="subcellular location">
    <subcellularLocation>
        <location evidence="2">Cell membrane</location>
        <topology evidence="2">Single-pass membrane protein</topology>
    </subcellularLocation>
</comment>
<accession>A0A497XU30</accession>
<dbReference type="GO" id="GO:0005886">
    <property type="term" value="C:plasma membrane"/>
    <property type="evidence" value="ECO:0007669"/>
    <property type="project" value="UniProtKB-SubCell"/>
</dbReference>
<keyword evidence="5 10" id="KW-0145">Chemotaxis</keyword>
<keyword evidence="8 10" id="KW-1133">Transmembrane helix</keyword>
<keyword evidence="11" id="KW-0966">Cell projection</keyword>
<evidence type="ECO:0000256" key="1">
    <source>
        <dbReference type="ARBA" id="ARBA00002254"/>
    </source>
</evidence>
<keyword evidence="9 10" id="KW-0472">Membrane</keyword>
<comment type="caution">
    <text evidence="11">The sequence shown here is derived from an EMBL/GenBank/DDBJ whole genome shotgun (WGS) entry which is preliminary data.</text>
</comment>
<organism evidence="11 12">
    <name type="scientific">Hydrogenivirga caldilitoris</name>
    <dbReference type="NCBI Taxonomy" id="246264"/>
    <lineage>
        <taxon>Bacteria</taxon>
        <taxon>Pseudomonadati</taxon>
        <taxon>Aquificota</taxon>
        <taxon>Aquificia</taxon>
        <taxon>Aquificales</taxon>
        <taxon>Aquificaceae</taxon>
        <taxon>Hydrogenivirga</taxon>
    </lineage>
</organism>
<sequence length="168" mass="18704">MADEEREAQQAEEATGGGKGKLLLVVLLLLSLLIGGGAGAYFFLFAKKDEDKKEETPKPRVSPEAVGVMYKLEPAFIVNLADPELTMYARVSITLEVSSPEVVMEVQKREPIIRDAVIEILSNKTSRELRSPEGREQLKLELIKRINTILVQGGVRNIYFTEFVVQAE</sequence>
<comment type="function">
    <text evidence="1 10">Controls the rotational direction of flagella during chemotaxis.</text>
</comment>
<keyword evidence="12" id="KW-1185">Reference proteome</keyword>
<dbReference type="GO" id="GO:0009425">
    <property type="term" value="C:bacterial-type flagellum basal body"/>
    <property type="evidence" value="ECO:0007669"/>
    <property type="project" value="InterPro"/>
</dbReference>
<dbReference type="PANTHER" id="PTHR35091">
    <property type="entry name" value="FLAGELLAR PROTEIN FLIL"/>
    <property type="match status" value="1"/>
</dbReference>
<evidence type="ECO:0000256" key="4">
    <source>
        <dbReference type="ARBA" id="ARBA00022475"/>
    </source>
</evidence>
<evidence type="ECO:0000256" key="6">
    <source>
        <dbReference type="ARBA" id="ARBA00022692"/>
    </source>
</evidence>
<dbReference type="GO" id="GO:0071978">
    <property type="term" value="P:bacterial-type flagellum-dependent swarming motility"/>
    <property type="evidence" value="ECO:0007669"/>
    <property type="project" value="TreeGrafter"/>
</dbReference>
<feature type="transmembrane region" description="Helical" evidence="10">
    <location>
        <begin position="22"/>
        <end position="44"/>
    </location>
</feature>
<dbReference type="OrthoDB" id="9799777at2"/>
<comment type="similarity">
    <text evidence="3 10">Belongs to the FliL family.</text>
</comment>
<dbReference type="PANTHER" id="PTHR35091:SF2">
    <property type="entry name" value="FLAGELLAR PROTEIN FLIL"/>
    <property type="match status" value="1"/>
</dbReference>